<accession>A0ABY7PHD8</accession>
<feature type="transmembrane region" description="Helical" evidence="2">
    <location>
        <begin position="123"/>
        <end position="143"/>
    </location>
</feature>
<feature type="transmembrane region" description="Helical" evidence="2">
    <location>
        <begin position="100"/>
        <end position="117"/>
    </location>
</feature>
<evidence type="ECO:0000256" key="2">
    <source>
        <dbReference type="SAM" id="Phobius"/>
    </source>
</evidence>
<evidence type="ECO:0008006" key="5">
    <source>
        <dbReference type="Google" id="ProtNLM"/>
    </source>
</evidence>
<feature type="transmembrane region" description="Helical" evidence="2">
    <location>
        <begin position="174"/>
        <end position="196"/>
    </location>
</feature>
<dbReference type="Proteomes" id="UP001212326">
    <property type="component" value="Chromosome"/>
</dbReference>
<feature type="transmembrane region" description="Helical" evidence="2">
    <location>
        <begin position="150"/>
        <end position="168"/>
    </location>
</feature>
<gene>
    <name evidence="3" type="ORF">O1G22_04980</name>
</gene>
<keyword evidence="2" id="KW-1133">Transmembrane helix</keyword>
<feature type="region of interest" description="Disordered" evidence="1">
    <location>
        <begin position="510"/>
        <end position="537"/>
    </location>
</feature>
<feature type="transmembrane region" description="Helical" evidence="2">
    <location>
        <begin position="360"/>
        <end position="380"/>
    </location>
</feature>
<reference evidence="3 4" key="1">
    <citation type="submission" date="2022-12" db="EMBL/GenBank/DDBJ databases">
        <authorList>
            <person name="Mo P."/>
        </authorList>
    </citation>
    <scope>NUCLEOTIDE SEQUENCE [LARGE SCALE GENOMIC DNA]</scope>
    <source>
        <strain evidence="3 4">HUAS 2-6</strain>
    </source>
</reference>
<evidence type="ECO:0000313" key="3">
    <source>
        <dbReference type="EMBL" id="WBO69117.1"/>
    </source>
</evidence>
<feature type="transmembrane region" description="Helical" evidence="2">
    <location>
        <begin position="208"/>
        <end position="227"/>
    </location>
</feature>
<protein>
    <recommendedName>
        <fullName evidence="5">Integral membrane protein</fullName>
    </recommendedName>
</protein>
<feature type="transmembrane region" description="Helical" evidence="2">
    <location>
        <begin position="309"/>
        <end position="329"/>
    </location>
</feature>
<dbReference type="EMBL" id="CP115300">
    <property type="protein sequence ID" value="WBO69117.1"/>
    <property type="molecule type" value="Genomic_DNA"/>
</dbReference>
<keyword evidence="4" id="KW-1185">Reference proteome</keyword>
<feature type="transmembrane region" description="Helical" evidence="2">
    <location>
        <begin position="335"/>
        <end position="353"/>
    </location>
</feature>
<feature type="transmembrane region" description="Helical" evidence="2">
    <location>
        <begin position="283"/>
        <end position="302"/>
    </location>
</feature>
<keyword evidence="2" id="KW-0812">Transmembrane</keyword>
<evidence type="ECO:0000256" key="1">
    <source>
        <dbReference type="SAM" id="MobiDB-lite"/>
    </source>
</evidence>
<proteinExistence type="predicted"/>
<feature type="region of interest" description="Disordered" evidence="1">
    <location>
        <begin position="1"/>
        <end position="27"/>
    </location>
</feature>
<sequence>MAGSAHATLAGLRRERGRRTSAGRAPRTTAPLAAVAAAFTLAQLLLVRPGMGLGWDETVYVSQVSPQAPAAFFSAPRARGVSLLVAPVAAWSTSTALLRTYLALLSGLALFLALHAWRGLFPARVLALAGALFASLWITLFYGPQAMPNYWVAVGALAAVGCFLRAGAGRSALWGLAASGALMAWMRPMDAVWAVLPLLAVGLARRRWRTLAVLLAGLAAGAAQWVIEAYTSYGGLAHRLSRGSAIQGGLGWHFAVTDQLRSLGGDTLCRPCTGGLPNPVITVWWFVLPVLAGLGLAVAVRARRPAATALPLACAASAAFPYLFLIGYAAPRFLLPAYALLALPVADALAHLLTAPRRRVVAPLLGLGLAAHLAVQLTVLTHTVDRTAQAHKAWSRTATALHRLGVRPPCLLTGDDALPIAFYAGCSSVATDGPNANSAPARIAATARRTRTNRLPATAVRPRMAGRIPRRTVAVLLRTGERPMTRAGSECAVATVRGTAVAPLVSAGVRTPGRALGRPAEPLGGQRPYSSVPGGRR</sequence>
<organism evidence="3 4">
    <name type="scientific">Streptomyces camelliae</name>
    <dbReference type="NCBI Taxonomy" id="3004093"/>
    <lineage>
        <taxon>Bacteria</taxon>
        <taxon>Bacillati</taxon>
        <taxon>Actinomycetota</taxon>
        <taxon>Actinomycetes</taxon>
        <taxon>Kitasatosporales</taxon>
        <taxon>Streptomycetaceae</taxon>
        <taxon>Streptomyces</taxon>
    </lineage>
</organism>
<keyword evidence="2" id="KW-0472">Membrane</keyword>
<evidence type="ECO:0000313" key="4">
    <source>
        <dbReference type="Proteomes" id="UP001212326"/>
    </source>
</evidence>
<name>A0ABY7PHD8_9ACTN</name>